<evidence type="ECO:0000256" key="10">
    <source>
        <dbReference type="ARBA" id="ARBA00022777"/>
    </source>
</evidence>
<keyword evidence="6" id="KW-0285">Flavoprotein</keyword>
<keyword evidence="9" id="KW-0547">Nucleotide-binding</keyword>
<sequence length="321" mass="35297">MSSDTPKMLEAAGFTEDDMRNNAVFAHAIRHSRLPLCITDPSKPDEPIVFANPAFCELTGYTEADFVGKNCRFLQGPETTQESIDQIRAALSSNAVAMVEIVNYRKSGEKFINALQIGPVYDEDGNLVFRFGSQLDVSQVREKERKVAALKTEELLHRLKNIVNVMTVVIKMTGRSVTDPKEYGKKIVDRLTALGQAHFATISPDTPKVLQFRELAQMLLVAYAPLGEAQVRLSGDDVSIPEQSVTALTLLLHELATNAVKHGSLGVECGAVDLTWQVTTDGALRVIWQERDGPQVSQPEAGKWVAHCEIAGRGIRRVADI</sequence>
<dbReference type="CDD" id="cd00130">
    <property type="entry name" value="PAS"/>
    <property type="match status" value="1"/>
</dbReference>
<dbReference type="PROSITE" id="PS50112">
    <property type="entry name" value="PAS"/>
    <property type="match status" value="1"/>
</dbReference>
<evidence type="ECO:0000256" key="2">
    <source>
        <dbReference type="ARBA" id="ARBA00012438"/>
    </source>
</evidence>
<keyword evidence="3" id="KW-0600">Photoreceptor protein</keyword>
<gene>
    <name evidence="16" type="ORF">ACERZ8_21545</name>
</gene>
<evidence type="ECO:0000256" key="3">
    <source>
        <dbReference type="ARBA" id="ARBA00022543"/>
    </source>
</evidence>
<keyword evidence="17" id="KW-1185">Reference proteome</keyword>
<keyword evidence="4" id="KW-0597">Phosphoprotein</keyword>
<proteinExistence type="predicted"/>
<dbReference type="Gene3D" id="3.30.450.20">
    <property type="entry name" value="PAS domain"/>
    <property type="match status" value="1"/>
</dbReference>
<evidence type="ECO:0000313" key="17">
    <source>
        <dbReference type="Proteomes" id="UP001627408"/>
    </source>
</evidence>
<keyword evidence="8" id="KW-0808">Transferase</keyword>
<protein>
    <recommendedName>
        <fullName evidence="2">histidine kinase</fullName>
        <ecNumber evidence="2">2.7.13.3</ecNumber>
    </recommendedName>
</protein>
<dbReference type="NCBIfam" id="TIGR00229">
    <property type="entry name" value="sensory_box"/>
    <property type="match status" value="1"/>
</dbReference>
<evidence type="ECO:0000256" key="6">
    <source>
        <dbReference type="ARBA" id="ARBA00022630"/>
    </source>
</evidence>
<dbReference type="InterPro" id="IPR000014">
    <property type="entry name" value="PAS"/>
</dbReference>
<evidence type="ECO:0000256" key="1">
    <source>
        <dbReference type="ARBA" id="ARBA00000085"/>
    </source>
</evidence>
<organism evidence="16 17">
    <name type="scientific">Tateyamaria armeniaca</name>
    <dbReference type="NCBI Taxonomy" id="2518930"/>
    <lineage>
        <taxon>Bacteria</taxon>
        <taxon>Pseudomonadati</taxon>
        <taxon>Pseudomonadota</taxon>
        <taxon>Alphaproteobacteria</taxon>
        <taxon>Rhodobacterales</taxon>
        <taxon>Roseobacteraceae</taxon>
        <taxon>Tateyamaria</taxon>
    </lineage>
</organism>
<keyword evidence="7" id="KW-0288">FMN</keyword>
<dbReference type="PROSITE" id="PS50113">
    <property type="entry name" value="PAC"/>
    <property type="match status" value="1"/>
</dbReference>
<evidence type="ECO:0000256" key="5">
    <source>
        <dbReference type="ARBA" id="ARBA00022606"/>
    </source>
</evidence>
<dbReference type="Proteomes" id="UP001627408">
    <property type="component" value="Unassembled WGS sequence"/>
</dbReference>
<dbReference type="InterPro" id="IPR000700">
    <property type="entry name" value="PAS-assoc_C"/>
</dbReference>
<dbReference type="InterPro" id="IPR036890">
    <property type="entry name" value="HATPase_C_sf"/>
</dbReference>
<keyword evidence="13" id="KW-0675">Receptor</keyword>
<keyword evidence="10" id="KW-0418">Kinase</keyword>
<evidence type="ECO:0000256" key="9">
    <source>
        <dbReference type="ARBA" id="ARBA00022741"/>
    </source>
</evidence>
<keyword evidence="12" id="KW-0157">Chromophore</keyword>
<feature type="domain" description="PAC" evidence="15">
    <location>
        <begin position="97"/>
        <end position="149"/>
    </location>
</feature>
<comment type="caution">
    <text evidence="16">The sequence shown here is derived from an EMBL/GenBank/DDBJ whole genome shotgun (WGS) entry which is preliminary data.</text>
</comment>
<dbReference type="SMART" id="SM00911">
    <property type="entry name" value="HWE_HK"/>
    <property type="match status" value="1"/>
</dbReference>
<dbReference type="Gene3D" id="3.30.565.10">
    <property type="entry name" value="Histidine kinase-like ATPase, C-terminal domain"/>
    <property type="match status" value="1"/>
</dbReference>
<dbReference type="RefSeq" id="WP_407594521.1">
    <property type="nucleotide sequence ID" value="NZ_JBHDIY010000004.1"/>
</dbReference>
<reference evidence="16 17" key="1">
    <citation type="submission" date="2024-08" db="EMBL/GenBank/DDBJ databases">
        <title>Tateyamaria sp. nov., isolated from marine algae.</title>
        <authorList>
            <person name="Choi B.J."/>
            <person name="Kim J.M."/>
            <person name="Lee J.K."/>
            <person name="Choi D.G."/>
            <person name="Bayburt H."/>
            <person name="Baek J.H."/>
            <person name="Han D.M."/>
            <person name="Jeon C.O."/>
        </authorList>
    </citation>
    <scope>NUCLEOTIDE SEQUENCE [LARGE SCALE GENOMIC DNA]</scope>
    <source>
        <strain evidence="16 17">KMU-156</strain>
    </source>
</reference>
<dbReference type="EC" id="2.7.13.3" evidence="2"/>
<dbReference type="InterPro" id="IPR001610">
    <property type="entry name" value="PAC"/>
</dbReference>
<dbReference type="SUPFAM" id="SSF55785">
    <property type="entry name" value="PYP-like sensor domain (PAS domain)"/>
    <property type="match status" value="1"/>
</dbReference>
<keyword evidence="5" id="KW-0716">Sensory transduction</keyword>
<dbReference type="PANTHER" id="PTHR47429">
    <property type="entry name" value="PROTEIN TWIN LOV 1"/>
    <property type="match status" value="1"/>
</dbReference>
<feature type="domain" description="PAS" evidence="14">
    <location>
        <begin position="21"/>
        <end position="94"/>
    </location>
</feature>
<evidence type="ECO:0000256" key="12">
    <source>
        <dbReference type="ARBA" id="ARBA00022991"/>
    </source>
</evidence>
<evidence type="ECO:0000256" key="4">
    <source>
        <dbReference type="ARBA" id="ARBA00022553"/>
    </source>
</evidence>
<evidence type="ECO:0000259" key="15">
    <source>
        <dbReference type="PROSITE" id="PS50113"/>
    </source>
</evidence>
<evidence type="ECO:0000256" key="7">
    <source>
        <dbReference type="ARBA" id="ARBA00022643"/>
    </source>
</evidence>
<dbReference type="SMART" id="SM00091">
    <property type="entry name" value="PAS"/>
    <property type="match status" value="1"/>
</dbReference>
<dbReference type="InterPro" id="IPR011102">
    <property type="entry name" value="Sig_transdc_His_kinase_HWE"/>
</dbReference>
<dbReference type="InterPro" id="IPR035965">
    <property type="entry name" value="PAS-like_dom_sf"/>
</dbReference>
<keyword evidence="11" id="KW-0067">ATP-binding</keyword>
<dbReference type="EMBL" id="JBHDIY010000004">
    <property type="protein sequence ID" value="MFL4472339.1"/>
    <property type="molecule type" value="Genomic_DNA"/>
</dbReference>
<evidence type="ECO:0000256" key="13">
    <source>
        <dbReference type="ARBA" id="ARBA00023170"/>
    </source>
</evidence>
<evidence type="ECO:0000256" key="11">
    <source>
        <dbReference type="ARBA" id="ARBA00022840"/>
    </source>
</evidence>
<dbReference type="SMART" id="SM00086">
    <property type="entry name" value="PAC"/>
    <property type="match status" value="1"/>
</dbReference>
<accession>A0ABW8V272</accession>
<dbReference type="PANTHER" id="PTHR47429:SF2">
    <property type="entry name" value="PROTEIN TWIN LOV 1"/>
    <property type="match status" value="1"/>
</dbReference>
<evidence type="ECO:0000256" key="8">
    <source>
        <dbReference type="ARBA" id="ARBA00022679"/>
    </source>
</evidence>
<name>A0ABW8V272_9RHOB</name>
<dbReference type="Pfam" id="PF07536">
    <property type="entry name" value="HWE_HK"/>
    <property type="match status" value="1"/>
</dbReference>
<comment type="catalytic activity">
    <reaction evidence="1">
        <text>ATP + protein L-histidine = ADP + protein N-phospho-L-histidine.</text>
        <dbReference type="EC" id="2.7.13.3"/>
    </reaction>
</comment>
<evidence type="ECO:0000313" key="16">
    <source>
        <dbReference type="EMBL" id="MFL4472339.1"/>
    </source>
</evidence>
<dbReference type="Pfam" id="PF13426">
    <property type="entry name" value="PAS_9"/>
    <property type="match status" value="1"/>
</dbReference>
<evidence type="ECO:0000259" key="14">
    <source>
        <dbReference type="PROSITE" id="PS50112"/>
    </source>
</evidence>